<dbReference type="InterPro" id="IPR013783">
    <property type="entry name" value="Ig-like_fold"/>
</dbReference>
<dbReference type="InterPro" id="IPR008979">
    <property type="entry name" value="Galactose-bd-like_sf"/>
</dbReference>
<comment type="similarity">
    <text evidence="1">Belongs to the glycosyl hydrolase 43 family.</text>
</comment>
<dbReference type="GO" id="GO:0005975">
    <property type="term" value="P:carbohydrate metabolic process"/>
    <property type="evidence" value="ECO:0007669"/>
    <property type="project" value="InterPro"/>
</dbReference>
<dbReference type="GO" id="GO:0004553">
    <property type="term" value="F:hydrolase activity, hydrolyzing O-glycosyl compounds"/>
    <property type="evidence" value="ECO:0007669"/>
    <property type="project" value="InterPro"/>
</dbReference>
<feature type="chain" id="PRO_5003484061" evidence="4">
    <location>
        <begin position="27"/>
        <end position="901"/>
    </location>
</feature>
<keyword evidence="3" id="KW-0326">Glycosidase</keyword>
<dbReference type="InterPro" id="IPR006710">
    <property type="entry name" value="Glyco_hydro_43"/>
</dbReference>
<proteinExistence type="inferred from homology"/>
<dbReference type="InterPro" id="IPR059177">
    <property type="entry name" value="GH29D-like_dom"/>
</dbReference>
<keyword evidence="7" id="KW-1185">Reference proteome</keyword>
<evidence type="ECO:0000256" key="1">
    <source>
        <dbReference type="ARBA" id="ARBA00009865"/>
    </source>
</evidence>
<organism evidence="6 7">
    <name type="scientific">Paraprevotella clara YIT 11840</name>
    <dbReference type="NCBI Taxonomy" id="762968"/>
    <lineage>
        <taxon>Bacteria</taxon>
        <taxon>Pseudomonadati</taxon>
        <taxon>Bacteroidota</taxon>
        <taxon>Bacteroidia</taxon>
        <taxon>Bacteroidales</taxon>
        <taxon>Prevotellaceae</taxon>
        <taxon>Paraprevotella</taxon>
    </lineage>
</organism>
<keyword evidence="2" id="KW-0378">Hydrolase</keyword>
<evidence type="ECO:0000313" key="7">
    <source>
        <dbReference type="Proteomes" id="UP000003598"/>
    </source>
</evidence>
<dbReference type="SUPFAM" id="SSF75005">
    <property type="entry name" value="Arabinanase/levansucrase/invertase"/>
    <property type="match status" value="1"/>
</dbReference>
<dbReference type="PANTHER" id="PTHR22925:SF3">
    <property type="entry name" value="GLYCOSYL HYDROLASE FAMILY PROTEIN 43"/>
    <property type="match status" value="1"/>
</dbReference>
<dbReference type="HOGENOM" id="CLU_321556_0_0_10"/>
<dbReference type="RefSeq" id="WP_008617383.1">
    <property type="nucleotide sequence ID" value="NZ_JH376581.1"/>
</dbReference>
<dbReference type="PATRIC" id="fig|762968.3.peg.412"/>
<dbReference type="OrthoDB" id="273314at2"/>
<dbReference type="STRING" id="762968.HMPREF9441_00457"/>
<dbReference type="SUPFAM" id="SSF49785">
    <property type="entry name" value="Galactose-binding domain-like"/>
    <property type="match status" value="1"/>
</dbReference>
<dbReference type="EMBL" id="AFFY01000005">
    <property type="protein sequence ID" value="EHH01642.1"/>
    <property type="molecule type" value="Genomic_DNA"/>
</dbReference>
<accession>G5SM84</accession>
<comment type="caution">
    <text evidence="6">The sequence shown here is derived from an EMBL/GenBank/DDBJ whole genome shotgun (WGS) entry which is preliminary data.</text>
</comment>
<feature type="domain" description="GH29D-like beta-sandwich" evidence="5">
    <location>
        <begin position="292"/>
        <end position="353"/>
    </location>
</feature>
<evidence type="ECO:0000256" key="2">
    <source>
        <dbReference type="ARBA" id="ARBA00022801"/>
    </source>
</evidence>
<name>G5SM84_9BACT</name>
<evidence type="ECO:0000256" key="4">
    <source>
        <dbReference type="SAM" id="SignalP"/>
    </source>
</evidence>
<dbReference type="Pfam" id="PF04616">
    <property type="entry name" value="Glyco_hydro_43"/>
    <property type="match status" value="1"/>
</dbReference>
<reference evidence="6 7" key="1">
    <citation type="submission" date="2011-03" db="EMBL/GenBank/DDBJ databases">
        <authorList>
            <person name="Weinstock G."/>
            <person name="Sodergren E."/>
            <person name="Clifton S."/>
            <person name="Fulton L."/>
            <person name="Fulton B."/>
            <person name="Courtney L."/>
            <person name="Fronick C."/>
            <person name="Harrison M."/>
            <person name="Strong C."/>
            <person name="Farmer C."/>
            <person name="Delahaunty K."/>
            <person name="Markovic C."/>
            <person name="Hall O."/>
            <person name="Minx P."/>
            <person name="Tomlinson C."/>
            <person name="Mitreva M."/>
            <person name="Hou S."/>
            <person name="Chen J."/>
            <person name="Wollam A."/>
            <person name="Pepin K.H."/>
            <person name="Johnson M."/>
            <person name="Bhonagiri V."/>
            <person name="Zhang X."/>
            <person name="Suruliraj S."/>
            <person name="Warren W."/>
            <person name="Chinwalla A."/>
            <person name="Mardis E.R."/>
            <person name="Wilson R.K."/>
        </authorList>
    </citation>
    <scope>NUCLEOTIDE SEQUENCE [LARGE SCALE GENOMIC DNA]</scope>
    <source>
        <strain evidence="6 7">YIT 11840</strain>
    </source>
</reference>
<evidence type="ECO:0000313" key="6">
    <source>
        <dbReference type="EMBL" id="EHH01642.1"/>
    </source>
</evidence>
<dbReference type="Proteomes" id="UP000003598">
    <property type="component" value="Unassembled WGS sequence"/>
</dbReference>
<gene>
    <name evidence="6" type="ORF">HMPREF9441_00457</name>
</gene>
<dbReference type="PANTHER" id="PTHR22925">
    <property type="entry name" value="GLYCOSYL HYDROLASE 43 FAMILY MEMBER"/>
    <property type="match status" value="1"/>
</dbReference>
<dbReference type="Gene3D" id="2.60.120.260">
    <property type="entry name" value="Galactose-binding domain-like"/>
    <property type="match status" value="1"/>
</dbReference>
<sequence>MTLKKSWMRNYIIVTFLLCPPLQGMASPDDTKGETVVIGTVVNQLPALPSSIQLGSDSLPVKWDKTNKNQFNTPFDKTVVKGEADRKGTKIPVTAAVWTLPENLVYLIDAGRVAPHSSQIFEAAKSLRGEALLNDAPDRKFHSGTDQWGYVEREQYEDQKVYVTAGNGDDWATSFLSDGKDKDEGLTYKLTLQPGVYRIRVAHVPIIKLNFTSYLRVDQKIVNTQQLSTNVSEDKIHPAVWVTHDLKLTHPTTFTYESNKIGGKEWENGNISLISVEQISANLETPIISWDGGSWDSQTVELKHKDPSAEIYYTLDGSQPDKNSHKYIAPFTIDKTTRVNAIAYNAEGASKIVSADFAISTWAVTATPFKLIGENEVKNVKINWMQRNDADVYKIFRNGTLIGETRGDTYDDYGLSLGENYTYHVEGYKEGRKIATSESQSAMPFSPSQDCDVYDNRNGQYLKNREGGISGMKIGDLYFSYRLERKKKTVDGQEKDGWLLSESYSTTGKEGSWNSPREIAFYPNVNFEGIGFRYNEKTRKVVLSAHYEDQGGYTAAKIFLAQITPKGGIEVGTMERPLGYDSRDQSLFVDDDGSGYLLSATNMNSDIHIYKLDETWTKPVELVNTICKGQHRETPSIIKKDGEYYFFSSKASGWYPSQAMYASAENLGGVWTSLREIGNNSTFGAQFNNIQRRGTNHETFGVWSYHWGAQYHHKDPDGNFPRISVAKFNKGYASMDYYRYIEFHDSYGIVPVQNGRNLTLNALVSTTTVGANPHTASCITDGADMNSSVYFQNSTYPYVLTIDMQKKAKISELNLSTKLVNGSETAYKYTIEGSVDGEHFQTLVDGTDNWQVGFQILPVTDSSAYRYLRLTVLRIINVHNNNPATWADGVYELTAYGMPVE</sequence>
<dbReference type="GeneID" id="93559276"/>
<dbReference type="AlphaFoldDB" id="G5SM84"/>
<dbReference type="eggNOG" id="COG3507">
    <property type="taxonomic scope" value="Bacteria"/>
</dbReference>
<keyword evidence="4" id="KW-0732">Signal</keyword>
<dbReference type="Gene3D" id="2.115.10.20">
    <property type="entry name" value="Glycosyl hydrolase domain, family 43"/>
    <property type="match status" value="1"/>
</dbReference>
<dbReference type="Pfam" id="PF13290">
    <property type="entry name" value="CHB_HEX_C_1"/>
    <property type="match status" value="1"/>
</dbReference>
<evidence type="ECO:0000259" key="5">
    <source>
        <dbReference type="Pfam" id="PF13290"/>
    </source>
</evidence>
<feature type="signal peptide" evidence="4">
    <location>
        <begin position="1"/>
        <end position="26"/>
    </location>
</feature>
<dbReference type="InterPro" id="IPR023296">
    <property type="entry name" value="Glyco_hydro_beta-prop_sf"/>
</dbReference>
<evidence type="ECO:0000256" key="3">
    <source>
        <dbReference type="ARBA" id="ARBA00023295"/>
    </source>
</evidence>
<dbReference type="Gene3D" id="2.60.40.10">
    <property type="entry name" value="Immunoglobulins"/>
    <property type="match status" value="1"/>
</dbReference>
<protein>
    <submittedName>
        <fullName evidence="6">F5/8 type C domain protein</fullName>
    </submittedName>
</protein>